<proteinExistence type="predicted"/>
<dbReference type="AlphaFoldDB" id="A0A150G5A3"/>
<keyword evidence="3" id="KW-1185">Reference proteome</keyword>
<evidence type="ECO:0000313" key="3">
    <source>
        <dbReference type="Proteomes" id="UP000075714"/>
    </source>
</evidence>
<accession>A0A150G5A3</accession>
<gene>
    <name evidence="2" type="ORF">GPECTOR_59g608</name>
</gene>
<comment type="caution">
    <text evidence="2">The sequence shown here is derived from an EMBL/GenBank/DDBJ whole genome shotgun (WGS) entry which is preliminary data.</text>
</comment>
<dbReference type="OrthoDB" id="552951at2759"/>
<feature type="region of interest" description="Disordered" evidence="1">
    <location>
        <begin position="85"/>
        <end position="104"/>
    </location>
</feature>
<protein>
    <submittedName>
        <fullName evidence="2">Uncharacterized protein</fullName>
    </submittedName>
</protein>
<feature type="compositionally biased region" description="Low complexity" evidence="1">
    <location>
        <begin position="86"/>
        <end position="98"/>
    </location>
</feature>
<reference evidence="3" key="1">
    <citation type="journal article" date="2016" name="Nat. Commun.">
        <title>The Gonium pectorale genome demonstrates co-option of cell cycle regulation during the evolution of multicellularity.</title>
        <authorList>
            <person name="Hanschen E.R."/>
            <person name="Marriage T.N."/>
            <person name="Ferris P.J."/>
            <person name="Hamaji T."/>
            <person name="Toyoda A."/>
            <person name="Fujiyama A."/>
            <person name="Neme R."/>
            <person name="Noguchi H."/>
            <person name="Minakuchi Y."/>
            <person name="Suzuki M."/>
            <person name="Kawai-Toyooka H."/>
            <person name="Smith D.R."/>
            <person name="Sparks H."/>
            <person name="Anderson J."/>
            <person name="Bakaric R."/>
            <person name="Luria V."/>
            <person name="Karger A."/>
            <person name="Kirschner M.W."/>
            <person name="Durand P.M."/>
            <person name="Michod R.E."/>
            <person name="Nozaki H."/>
            <person name="Olson B.J."/>
        </authorList>
    </citation>
    <scope>NUCLEOTIDE SEQUENCE [LARGE SCALE GENOMIC DNA]</scope>
    <source>
        <strain evidence="3">NIES-2863</strain>
    </source>
</reference>
<evidence type="ECO:0000313" key="2">
    <source>
        <dbReference type="EMBL" id="KXZ45001.1"/>
    </source>
</evidence>
<name>A0A150G5A3_GONPE</name>
<feature type="region of interest" description="Disordered" evidence="1">
    <location>
        <begin position="147"/>
        <end position="177"/>
    </location>
</feature>
<sequence length="279" mass="29907">MQVIAQRVLFLSQHDADAHPAFLANSLGATGRAGPTMRLLPIPQPAEQQQQQQPSQPHLQHHVDDGHLWAAPNLMYLPWDSPTPPAGAASDALPAGASPAPPPPLPRLPDLPLLLEPRLAALAALWHSAVSLQQRLLDQHDDWVSRQRSELHEPRQSPSLHPRPGPEAETTQAAATGPALSARWYRSVFAPEMRACASQLACEAPGPRASGGPARGREQAGERAVLAAQEADVEAEEMRALALPDDAAAVGPPGGFDLRDLYRLIRVLEVAAEDLQGHC</sequence>
<organism evidence="2 3">
    <name type="scientific">Gonium pectorale</name>
    <name type="common">Green alga</name>
    <dbReference type="NCBI Taxonomy" id="33097"/>
    <lineage>
        <taxon>Eukaryota</taxon>
        <taxon>Viridiplantae</taxon>
        <taxon>Chlorophyta</taxon>
        <taxon>core chlorophytes</taxon>
        <taxon>Chlorophyceae</taxon>
        <taxon>CS clade</taxon>
        <taxon>Chlamydomonadales</taxon>
        <taxon>Volvocaceae</taxon>
        <taxon>Gonium</taxon>
    </lineage>
</organism>
<evidence type="ECO:0000256" key="1">
    <source>
        <dbReference type="SAM" id="MobiDB-lite"/>
    </source>
</evidence>
<dbReference type="EMBL" id="LSYV01000060">
    <property type="protein sequence ID" value="KXZ45001.1"/>
    <property type="molecule type" value="Genomic_DNA"/>
</dbReference>
<dbReference type="Proteomes" id="UP000075714">
    <property type="component" value="Unassembled WGS sequence"/>
</dbReference>